<feature type="compositionally biased region" description="Basic residues" evidence="2">
    <location>
        <begin position="22"/>
        <end position="48"/>
    </location>
</feature>
<evidence type="ECO:0000256" key="1">
    <source>
        <dbReference type="PROSITE-ProRule" id="PRU00047"/>
    </source>
</evidence>
<dbReference type="GeneID" id="110774844"/>
<gene>
    <name evidence="5" type="primary">LOC110774844</name>
</gene>
<dbReference type="SUPFAM" id="SSF57756">
    <property type="entry name" value="Retrovirus zinc finger-like domains"/>
    <property type="match status" value="1"/>
</dbReference>
<evidence type="ECO:0000256" key="2">
    <source>
        <dbReference type="SAM" id="MobiDB-lite"/>
    </source>
</evidence>
<evidence type="ECO:0000259" key="3">
    <source>
        <dbReference type="PROSITE" id="PS50158"/>
    </source>
</evidence>
<evidence type="ECO:0000313" key="5">
    <source>
        <dbReference type="RefSeq" id="XP_056685066.1"/>
    </source>
</evidence>
<dbReference type="PANTHER" id="PTHR33325:SF5">
    <property type="entry name" value="TRANSCRIPTION FACTOR INTERACTOR AND REGULATOR CCHC(ZN) FAMILY"/>
    <property type="match status" value="1"/>
</dbReference>
<reference evidence="5" key="2">
    <citation type="submission" date="2025-08" db="UniProtKB">
        <authorList>
            <consortium name="RefSeq"/>
        </authorList>
    </citation>
    <scope>IDENTIFICATION</scope>
    <source>
        <tissue evidence="5">Leaf</tissue>
    </source>
</reference>
<dbReference type="InterPro" id="IPR036875">
    <property type="entry name" value="Znf_CCHC_sf"/>
</dbReference>
<keyword evidence="1" id="KW-0862">Zinc</keyword>
<dbReference type="Proteomes" id="UP000813463">
    <property type="component" value="Chromosome 5"/>
</dbReference>
<feature type="compositionally biased region" description="Polar residues" evidence="2">
    <location>
        <begin position="1"/>
        <end position="10"/>
    </location>
</feature>
<dbReference type="PROSITE" id="PS50158">
    <property type="entry name" value="ZF_CCHC"/>
    <property type="match status" value="1"/>
</dbReference>
<accession>A0ABM3QNX7</accession>
<keyword evidence="1" id="KW-0479">Metal-binding</keyword>
<dbReference type="PANTHER" id="PTHR33325">
    <property type="entry name" value="ZINC FINGER, CCHC-TYPE-RELATED"/>
    <property type="match status" value="1"/>
</dbReference>
<reference evidence="4" key="1">
    <citation type="journal article" date="2021" name="Nat. Commun.">
        <title>Genomic analyses provide insights into spinach domestication and the genetic basis of agronomic traits.</title>
        <authorList>
            <person name="Cai X."/>
            <person name="Sun X."/>
            <person name="Xu C."/>
            <person name="Sun H."/>
            <person name="Wang X."/>
            <person name="Ge C."/>
            <person name="Zhang Z."/>
            <person name="Wang Q."/>
            <person name="Fei Z."/>
            <person name="Jiao C."/>
            <person name="Wang Q."/>
        </authorList>
    </citation>
    <scope>NUCLEOTIDE SEQUENCE [LARGE SCALE GENOMIC DNA]</scope>
    <source>
        <strain evidence="4">cv. Varoflay</strain>
    </source>
</reference>
<protein>
    <recommendedName>
        <fullName evidence="3">CCHC-type domain-containing protein</fullName>
    </recommendedName>
</protein>
<name>A0ABM3QNX7_SPIOL</name>
<dbReference type="Gene3D" id="4.10.60.10">
    <property type="entry name" value="Zinc finger, CCHC-type"/>
    <property type="match status" value="1"/>
</dbReference>
<feature type="domain" description="CCHC-type" evidence="3">
    <location>
        <begin position="78"/>
        <end position="92"/>
    </location>
</feature>
<keyword evidence="1" id="KW-0863">Zinc-finger</keyword>
<dbReference type="InterPro" id="IPR001878">
    <property type="entry name" value="Znf_CCHC"/>
</dbReference>
<dbReference type="RefSeq" id="XP_056685066.1">
    <property type="nucleotide sequence ID" value="XM_056829088.1"/>
</dbReference>
<keyword evidence="4" id="KW-1185">Reference proteome</keyword>
<organism evidence="4 5">
    <name type="scientific">Spinacia oleracea</name>
    <name type="common">Spinach</name>
    <dbReference type="NCBI Taxonomy" id="3562"/>
    <lineage>
        <taxon>Eukaryota</taxon>
        <taxon>Viridiplantae</taxon>
        <taxon>Streptophyta</taxon>
        <taxon>Embryophyta</taxon>
        <taxon>Tracheophyta</taxon>
        <taxon>Spermatophyta</taxon>
        <taxon>Magnoliopsida</taxon>
        <taxon>eudicotyledons</taxon>
        <taxon>Gunneridae</taxon>
        <taxon>Pentapetalae</taxon>
        <taxon>Caryophyllales</taxon>
        <taxon>Chenopodiaceae</taxon>
        <taxon>Chenopodioideae</taxon>
        <taxon>Anserineae</taxon>
        <taxon>Spinacia</taxon>
    </lineage>
</organism>
<proteinExistence type="predicted"/>
<sequence>MAFNESNVVERSNPPEANVAHRGGRGGYNHRGRGRGNHRGRGRGHGRGRGYLAPRNNNHKGHQQGNQKQTPSKEKDTCFRCGMIGHWGKTCRTAKHLVDLYQASIKGKGKVAEANYVNEENSSVPSFDVSDFFVDNPDNGNDLIFGNNSNI</sequence>
<feature type="region of interest" description="Disordered" evidence="2">
    <location>
        <begin position="1"/>
        <end position="76"/>
    </location>
</feature>
<evidence type="ECO:0000313" key="4">
    <source>
        <dbReference type="Proteomes" id="UP000813463"/>
    </source>
</evidence>